<feature type="domain" description="Zn(2)-C6 fungal-type" evidence="6">
    <location>
        <begin position="13"/>
        <end position="42"/>
    </location>
</feature>
<keyword evidence="5" id="KW-0539">Nucleus</keyword>
<evidence type="ECO:0000259" key="6">
    <source>
        <dbReference type="PROSITE" id="PS50048"/>
    </source>
</evidence>
<evidence type="ECO:0000256" key="2">
    <source>
        <dbReference type="ARBA" id="ARBA00022723"/>
    </source>
</evidence>
<evidence type="ECO:0000256" key="5">
    <source>
        <dbReference type="ARBA" id="ARBA00023242"/>
    </source>
</evidence>
<dbReference type="CDD" id="cd00067">
    <property type="entry name" value="GAL4"/>
    <property type="match status" value="1"/>
</dbReference>
<sequence length="367" mass="40801">MSQALIVNVSKQACLACRQRKDRCTGEEPCASCTRRGERCLYVAHRRGGPRRKGVSKPLAADLEVVETDNWPFFVATSAECFPSLSIPTFHDRASQIQPKATTWDICDVQVALVDTLWRFATGDKVQAMNTLKEACDQALASDMYRTNNLSNQQILAELWVNDKVLHAFSGSTTCFLSFAIPWPVEDRYSNLITVADVLRQAALSGTTDDVQHFDEILAELRLRLPRNTDPVMARTRILLDTVCIMIHARRAQIALPFLIQAPACGLVLDPTLDQCQRSMISVERCVAAANDMATVSATSQVTSFQLSCSLALAIVVHANAIIMGWQPSDARVMLQSNLKQLRELARHYSIACRVLERLDTVLHVLD</sequence>
<dbReference type="OrthoDB" id="4330117at2759"/>
<comment type="subcellular location">
    <subcellularLocation>
        <location evidence="1">Nucleus</location>
    </subcellularLocation>
</comment>
<evidence type="ECO:0000313" key="7">
    <source>
        <dbReference type="EMBL" id="ORY87664.1"/>
    </source>
</evidence>
<dbReference type="AlphaFoldDB" id="A0A1Y2FWI8"/>
<protein>
    <recommendedName>
        <fullName evidence="6">Zn(2)-C6 fungal-type domain-containing protein</fullName>
    </recommendedName>
</protein>
<dbReference type="SUPFAM" id="SSF57701">
    <property type="entry name" value="Zn2/Cys6 DNA-binding domain"/>
    <property type="match status" value="1"/>
</dbReference>
<dbReference type="GO" id="GO:0005634">
    <property type="term" value="C:nucleus"/>
    <property type="evidence" value="ECO:0007669"/>
    <property type="project" value="UniProtKB-SubCell"/>
</dbReference>
<dbReference type="InterPro" id="IPR036864">
    <property type="entry name" value="Zn2-C6_fun-type_DNA-bd_sf"/>
</dbReference>
<keyword evidence="3" id="KW-0805">Transcription regulation</keyword>
<proteinExistence type="predicted"/>
<dbReference type="PROSITE" id="PS00463">
    <property type="entry name" value="ZN2_CY6_FUNGAL_1"/>
    <property type="match status" value="1"/>
</dbReference>
<dbReference type="RefSeq" id="XP_040728159.1">
    <property type="nucleotide sequence ID" value="XM_040868403.1"/>
</dbReference>
<dbReference type="STRING" id="56484.A0A1Y2FWI8"/>
<dbReference type="InterPro" id="IPR050815">
    <property type="entry name" value="TF_fung"/>
</dbReference>
<dbReference type="PROSITE" id="PS50048">
    <property type="entry name" value="ZN2_CY6_FUNGAL_2"/>
    <property type="match status" value="1"/>
</dbReference>
<dbReference type="Pfam" id="PF00172">
    <property type="entry name" value="Zn_clus"/>
    <property type="match status" value="1"/>
</dbReference>
<evidence type="ECO:0000256" key="3">
    <source>
        <dbReference type="ARBA" id="ARBA00023015"/>
    </source>
</evidence>
<keyword evidence="2" id="KW-0479">Metal-binding</keyword>
<dbReference type="Proteomes" id="UP000193685">
    <property type="component" value="Unassembled WGS sequence"/>
</dbReference>
<evidence type="ECO:0000256" key="1">
    <source>
        <dbReference type="ARBA" id="ARBA00004123"/>
    </source>
</evidence>
<organism evidence="7 8">
    <name type="scientific">Protomyces lactucae-debilis</name>
    <dbReference type="NCBI Taxonomy" id="2754530"/>
    <lineage>
        <taxon>Eukaryota</taxon>
        <taxon>Fungi</taxon>
        <taxon>Dikarya</taxon>
        <taxon>Ascomycota</taxon>
        <taxon>Taphrinomycotina</taxon>
        <taxon>Taphrinomycetes</taxon>
        <taxon>Taphrinales</taxon>
        <taxon>Protomycetaceae</taxon>
        <taxon>Protomyces</taxon>
    </lineage>
</organism>
<dbReference type="Gene3D" id="4.10.240.10">
    <property type="entry name" value="Zn(2)-C6 fungal-type DNA-binding domain"/>
    <property type="match status" value="1"/>
</dbReference>
<accession>A0A1Y2FWI8</accession>
<dbReference type="GO" id="GO:0000981">
    <property type="term" value="F:DNA-binding transcription factor activity, RNA polymerase II-specific"/>
    <property type="evidence" value="ECO:0007669"/>
    <property type="project" value="InterPro"/>
</dbReference>
<reference evidence="7 8" key="1">
    <citation type="submission" date="2016-07" db="EMBL/GenBank/DDBJ databases">
        <title>Pervasive Adenine N6-methylation of Active Genes in Fungi.</title>
        <authorList>
            <consortium name="DOE Joint Genome Institute"/>
            <person name="Mondo S.J."/>
            <person name="Dannebaum R.O."/>
            <person name="Kuo R.C."/>
            <person name="Labutti K."/>
            <person name="Haridas S."/>
            <person name="Kuo A."/>
            <person name="Salamov A."/>
            <person name="Ahrendt S.R."/>
            <person name="Lipzen A."/>
            <person name="Sullivan W."/>
            <person name="Andreopoulos W.B."/>
            <person name="Clum A."/>
            <person name="Lindquist E."/>
            <person name="Daum C."/>
            <person name="Ramamoorthy G.K."/>
            <person name="Gryganskyi A."/>
            <person name="Culley D."/>
            <person name="Magnuson J.K."/>
            <person name="James T.Y."/>
            <person name="O'Malley M.A."/>
            <person name="Stajich J.E."/>
            <person name="Spatafora J.W."/>
            <person name="Visel A."/>
            <person name="Grigoriev I.V."/>
        </authorList>
    </citation>
    <scope>NUCLEOTIDE SEQUENCE [LARGE SCALE GENOMIC DNA]</scope>
    <source>
        <strain evidence="7 8">12-1054</strain>
    </source>
</reference>
<evidence type="ECO:0000313" key="8">
    <source>
        <dbReference type="Proteomes" id="UP000193685"/>
    </source>
</evidence>
<dbReference type="GeneID" id="63785002"/>
<dbReference type="InterPro" id="IPR001138">
    <property type="entry name" value="Zn2Cys6_DnaBD"/>
</dbReference>
<gene>
    <name evidence="7" type="ORF">BCR37DRAFT_375537</name>
</gene>
<keyword evidence="4" id="KW-0804">Transcription</keyword>
<dbReference type="EMBL" id="MCFI01000001">
    <property type="protein sequence ID" value="ORY87664.1"/>
    <property type="molecule type" value="Genomic_DNA"/>
</dbReference>
<evidence type="ECO:0000256" key="4">
    <source>
        <dbReference type="ARBA" id="ARBA00023163"/>
    </source>
</evidence>
<comment type="caution">
    <text evidence="7">The sequence shown here is derived from an EMBL/GenBank/DDBJ whole genome shotgun (WGS) entry which is preliminary data.</text>
</comment>
<dbReference type="PANTHER" id="PTHR47338:SF5">
    <property type="entry name" value="ZN(II)2CYS6 TRANSCRIPTION FACTOR (EUROFUNG)"/>
    <property type="match status" value="1"/>
</dbReference>
<keyword evidence="8" id="KW-1185">Reference proteome</keyword>
<name>A0A1Y2FWI8_PROLT</name>
<dbReference type="GO" id="GO:0008270">
    <property type="term" value="F:zinc ion binding"/>
    <property type="evidence" value="ECO:0007669"/>
    <property type="project" value="InterPro"/>
</dbReference>
<dbReference type="SMART" id="SM00066">
    <property type="entry name" value="GAL4"/>
    <property type="match status" value="1"/>
</dbReference>
<dbReference type="PANTHER" id="PTHR47338">
    <property type="entry name" value="ZN(II)2CYS6 TRANSCRIPTION FACTOR (EUROFUNG)-RELATED"/>
    <property type="match status" value="1"/>
</dbReference>